<proteinExistence type="predicted"/>
<dbReference type="EMBL" id="CP015060">
    <property type="protein sequence ID" value="QGN17873.1"/>
    <property type="molecule type" value="Genomic_DNA"/>
</dbReference>
<evidence type="ECO:0000313" key="1">
    <source>
        <dbReference type="EMBL" id="QGN17873.1"/>
    </source>
</evidence>
<protein>
    <submittedName>
        <fullName evidence="1">Protein SUS1</fullName>
    </submittedName>
</protein>
<sequence length="31" mass="3561">MEDHDSKKIKAQIQQALVQSGQYEGYVYDTS</sequence>
<reference evidence="1 2" key="2">
    <citation type="submission" date="2019-11" db="EMBL/GenBank/DDBJ databases">
        <authorList>
            <person name="Lu H."/>
        </authorList>
    </citation>
    <scope>NUCLEOTIDE SEQUENCE [LARGE SCALE GENOMIC DNA]</scope>
    <source>
        <strain evidence="1 2">FIM1</strain>
    </source>
</reference>
<keyword evidence="2" id="KW-1185">Reference proteome</keyword>
<gene>
    <name evidence="1" type="primary">SUS1</name>
    <name evidence="1" type="ORF">FIM1_5082</name>
</gene>
<name>A0ABX6F6D1_KLUMA</name>
<accession>A0ABX6F6D1</accession>
<reference evidence="1 2" key="1">
    <citation type="submission" date="2016-03" db="EMBL/GenBank/DDBJ databases">
        <title>How can Kluyveromyces marxianus grow so fast - potential evolutionary course in Saccharomyces Complex revealed by comparative genomics.</title>
        <authorList>
            <person name="Mo W."/>
            <person name="Lu W."/>
            <person name="Yang X."/>
            <person name="Qi J."/>
            <person name="Lv H."/>
        </authorList>
    </citation>
    <scope>NUCLEOTIDE SEQUENCE [LARGE SCALE GENOMIC DNA]</scope>
    <source>
        <strain evidence="1 2">FIM1</strain>
    </source>
</reference>
<evidence type="ECO:0000313" key="2">
    <source>
        <dbReference type="Proteomes" id="UP000422736"/>
    </source>
</evidence>
<dbReference type="Proteomes" id="UP000422736">
    <property type="component" value="Chromosome 8"/>
</dbReference>
<organism evidence="1 2">
    <name type="scientific">Kluyveromyces marxianus</name>
    <name type="common">Yeast</name>
    <name type="synonym">Candida kefyr</name>
    <dbReference type="NCBI Taxonomy" id="4911"/>
    <lineage>
        <taxon>Eukaryota</taxon>
        <taxon>Fungi</taxon>
        <taxon>Dikarya</taxon>
        <taxon>Ascomycota</taxon>
        <taxon>Saccharomycotina</taxon>
        <taxon>Saccharomycetes</taxon>
        <taxon>Saccharomycetales</taxon>
        <taxon>Saccharomycetaceae</taxon>
        <taxon>Kluyveromyces</taxon>
    </lineage>
</organism>